<keyword evidence="2" id="KW-1185">Reference proteome</keyword>
<organism evidence="1 2">
    <name type="scientific">Allohahella marinimesophila</name>
    <dbReference type="NCBI Taxonomy" id="1054972"/>
    <lineage>
        <taxon>Bacteria</taxon>
        <taxon>Pseudomonadati</taxon>
        <taxon>Pseudomonadota</taxon>
        <taxon>Gammaproteobacteria</taxon>
        <taxon>Oceanospirillales</taxon>
        <taxon>Hahellaceae</taxon>
        <taxon>Allohahella</taxon>
    </lineage>
</organism>
<gene>
    <name evidence="1" type="ORF">GCM10022278_15940</name>
</gene>
<protein>
    <recommendedName>
        <fullName evidence="3">DNA replication terminus site binding protein</fullName>
    </recommendedName>
</protein>
<accession>A0ABP7P258</accession>
<dbReference type="Proteomes" id="UP001501337">
    <property type="component" value="Unassembled WGS sequence"/>
</dbReference>
<comment type="caution">
    <text evidence="1">The sequence shown here is derived from an EMBL/GenBank/DDBJ whole genome shotgun (WGS) entry which is preliminary data.</text>
</comment>
<sequence length="309" mass="34354">MTEQTSTVPQALTMQLYESYQYLAEACLLLENAVRGDREQYPVYVPTFGVSEEDHASQAARDAALASMTQLYVLDEEEAMVGAGILCASSDTVDAAETLNKAKLAFKAAVMAVRSYGSSKGSPVDRVTKLINDEVLEKGYRNEALKTALGTAGISALDLKRCYAQIRIMPPHLDVFSWTWATNHSRIKKITVEDAIEMARNLPDSHRAAAVTAEALLGQCKAGETLVKRVRLRNQLRANYAYREDDRVIRKACPVSGVVIAQQKIMPRKLWREDPATLDQENPRLPRVSGIEQAPFIQVLDLYRYAKSD</sequence>
<reference evidence="2" key="1">
    <citation type="journal article" date="2019" name="Int. J. Syst. Evol. Microbiol.">
        <title>The Global Catalogue of Microorganisms (GCM) 10K type strain sequencing project: providing services to taxonomists for standard genome sequencing and annotation.</title>
        <authorList>
            <consortium name="The Broad Institute Genomics Platform"/>
            <consortium name="The Broad Institute Genome Sequencing Center for Infectious Disease"/>
            <person name="Wu L."/>
            <person name="Ma J."/>
        </authorList>
    </citation>
    <scope>NUCLEOTIDE SEQUENCE [LARGE SCALE GENOMIC DNA]</scope>
    <source>
        <strain evidence="2">JCM 17555</strain>
    </source>
</reference>
<dbReference type="EMBL" id="BAABBO010000007">
    <property type="protein sequence ID" value="GAA3958330.1"/>
    <property type="molecule type" value="Genomic_DNA"/>
</dbReference>
<proteinExistence type="predicted"/>
<name>A0ABP7P258_9GAMM</name>
<dbReference type="RefSeq" id="WP_344805071.1">
    <property type="nucleotide sequence ID" value="NZ_BAABBO010000007.1"/>
</dbReference>
<evidence type="ECO:0000313" key="2">
    <source>
        <dbReference type="Proteomes" id="UP001501337"/>
    </source>
</evidence>
<evidence type="ECO:0000313" key="1">
    <source>
        <dbReference type="EMBL" id="GAA3958330.1"/>
    </source>
</evidence>
<evidence type="ECO:0008006" key="3">
    <source>
        <dbReference type="Google" id="ProtNLM"/>
    </source>
</evidence>